<reference evidence="5 7" key="1">
    <citation type="submission" date="2018-03" db="EMBL/GenBank/DDBJ databases">
        <title>Genomic Encyclopedia of Archaeal and Bacterial Type Strains, Phase II (KMG-II): from individual species to whole genera.</title>
        <authorList>
            <person name="Goeker M."/>
        </authorList>
    </citation>
    <scope>NUCLEOTIDE SEQUENCE [LARGE SCALE GENOMIC DNA]</scope>
    <source>
        <strain evidence="5 7">DSM 21548</strain>
    </source>
</reference>
<evidence type="ECO:0000259" key="4">
    <source>
        <dbReference type="PROSITE" id="PS50949"/>
    </source>
</evidence>
<dbReference type="PANTHER" id="PTHR43537:SF45">
    <property type="entry name" value="GNTR FAMILY REGULATORY PROTEIN"/>
    <property type="match status" value="1"/>
</dbReference>
<dbReference type="AlphaFoldDB" id="A0A2P8GWL7"/>
<dbReference type="EMBL" id="RZGY01000001">
    <property type="protein sequence ID" value="RUQ87115.1"/>
    <property type="molecule type" value="Genomic_DNA"/>
</dbReference>
<keyword evidence="3" id="KW-0804">Transcription</keyword>
<gene>
    <name evidence="5" type="ORF">CLV49_1975</name>
    <name evidence="6" type="ORF">ELQ93_09335</name>
</gene>
<dbReference type="PROSITE" id="PS50949">
    <property type="entry name" value="HTH_GNTR"/>
    <property type="match status" value="1"/>
</dbReference>
<dbReference type="CDD" id="cd07377">
    <property type="entry name" value="WHTH_GntR"/>
    <property type="match status" value="1"/>
</dbReference>
<comment type="caution">
    <text evidence="5">The sequence shown here is derived from an EMBL/GenBank/DDBJ whole genome shotgun (WGS) entry which is preliminary data.</text>
</comment>
<dbReference type="InterPro" id="IPR036390">
    <property type="entry name" value="WH_DNA-bd_sf"/>
</dbReference>
<evidence type="ECO:0000313" key="5">
    <source>
        <dbReference type="EMBL" id="PSL38354.1"/>
    </source>
</evidence>
<evidence type="ECO:0000313" key="6">
    <source>
        <dbReference type="EMBL" id="RUQ87115.1"/>
    </source>
</evidence>
<dbReference type="Pfam" id="PF00392">
    <property type="entry name" value="GntR"/>
    <property type="match status" value="1"/>
</dbReference>
<dbReference type="GO" id="GO:0003700">
    <property type="term" value="F:DNA-binding transcription factor activity"/>
    <property type="evidence" value="ECO:0007669"/>
    <property type="project" value="InterPro"/>
</dbReference>
<dbReference type="InterPro" id="IPR011711">
    <property type="entry name" value="GntR_C"/>
</dbReference>
<dbReference type="EMBL" id="PYAU01000001">
    <property type="protein sequence ID" value="PSL38354.1"/>
    <property type="molecule type" value="Genomic_DNA"/>
</dbReference>
<dbReference type="RefSeq" id="WP_106563384.1">
    <property type="nucleotide sequence ID" value="NZ_PYAU01000001.1"/>
</dbReference>
<proteinExistence type="predicted"/>
<dbReference type="InterPro" id="IPR036388">
    <property type="entry name" value="WH-like_DNA-bd_sf"/>
</dbReference>
<sequence>MSSHFTVSPIAPSSSLRERVETALAAAIRSGEMAPGELFSAPTLAARFNVSATPVREAMLNLEKRGFVETVRNKGFRVTGVSDKDLEDIVGVRQLLEPPIVRRLAGRIPEEEYGRLRELADRIVDSAGRGSLTEYLEADAVFHAAVTAFADNARLVDLITELRSQTRLPGLAGLLATEELAASANEHLELLDHLRAGKGVEAEKLMHRHIAHVIGWWAGRPEGPSPTR</sequence>
<evidence type="ECO:0000313" key="7">
    <source>
        <dbReference type="Proteomes" id="UP000241203"/>
    </source>
</evidence>
<dbReference type="SUPFAM" id="SSF48008">
    <property type="entry name" value="GntR ligand-binding domain-like"/>
    <property type="match status" value="1"/>
</dbReference>
<dbReference type="Proteomes" id="UP000241203">
    <property type="component" value="Unassembled WGS sequence"/>
</dbReference>
<evidence type="ECO:0000256" key="1">
    <source>
        <dbReference type="ARBA" id="ARBA00023015"/>
    </source>
</evidence>
<feature type="domain" description="HTH gntR-type" evidence="4">
    <location>
        <begin position="14"/>
        <end position="81"/>
    </location>
</feature>
<dbReference type="SUPFAM" id="SSF46785">
    <property type="entry name" value="Winged helix' DNA-binding domain"/>
    <property type="match status" value="1"/>
</dbReference>
<dbReference type="InterPro" id="IPR000524">
    <property type="entry name" value="Tscrpt_reg_HTH_GntR"/>
</dbReference>
<evidence type="ECO:0000256" key="3">
    <source>
        <dbReference type="ARBA" id="ARBA00023163"/>
    </source>
</evidence>
<dbReference type="GO" id="GO:0003677">
    <property type="term" value="F:DNA binding"/>
    <property type="evidence" value="ECO:0007669"/>
    <property type="project" value="UniProtKB-KW"/>
</dbReference>
<reference evidence="6 8" key="2">
    <citation type="submission" date="2018-12" db="EMBL/GenBank/DDBJ databases">
        <authorList>
            <person name="hu s."/>
            <person name="Xu Y."/>
            <person name="Xu B."/>
            <person name="Li F."/>
        </authorList>
    </citation>
    <scope>NUCLEOTIDE SEQUENCE [LARGE SCALE GENOMIC DNA]</scope>
    <source>
        <strain evidence="6 8">KSW2-17</strain>
    </source>
</reference>
<dbReference type="PANTHER" id="PTHR43537">
    <property type="entry name" value="TRANSCRIPTIONAL REGULATOR, GNTR FAMILY"/>
    <property type="match status" value="1"/>
</dbReference>
<keyword evidence="8" id="KW-1185">Reference proteome</keyword>
<dbReference type="InterPro" id="IPR008920">
    <property type="entry name" value="TF_FadR/GntR_C"/>
</dbReference>
<evidence type="ECO:0000256" key="2">
    <source>
        <dbReference type="ARBA" id="ARBA00023125"/>
    </source>
</evidence>
<dbReference type="Pfam" id="PF07729">
    <property type="entry name" value="FCD"/>
    <property type="match status" value="1"/>
</dbReference>
<dbReference type="SMART" id="SM00345">
    <property type="entry name" value="HTH_GNTR"/>
    <property type="match status" value="1"/>
</dbReference>
<dbReference type="OrthoDB" id="3864082at2"/>
<evidence type="ECO:0000313" key="8">
    <source>
        <dbReference type="Proteomes" id="UP000268291"/>
    </source>
</evidence>
<accession>A0A2P8GWL7</accession>
<dbReference type="Proteomes" id="UP000268291">
    <property type="component" value="Unassembled WGS sequence"/>
</dbReference>
<organism evidence="5 7">
    <name type="scientific">Labedella gwakjiensis</name>
    <dbReference type="NCBI Taxonomy" id="390269"/>
    <lineage>
        <taxon>Bacteria</taxon>
        <taxon>Bacillati</taxon>
        <taxon>Actinomycetota</taxon>
        <taxon>Actinomycetes</taxon>
        <taxon>Micrococcales</taxon>
        <taxon>Microbacteriaceae</taxon>
        <taxon>Labedella</taxon>
    </lineage>
</organism>
<protein>
    <submittedName>
        <fullName evidence="5">GntR family transcriptional regulator</fullName>
    </submittedName>
</protein>
<dbReference type="SMART" id="SM00895">
    <property type="entry name" value="FCD"/>
    <property type="match status" value="1"/>
</dbReference>
<keyword evidence="1" id="KW-0805">Transcription regulation</keyword>
<dbReference type="Gene3D" id="1.20.120.530">
    <property type="entry name" value="GntR ligand-binding domain-like"/>
    <property type="match status" value="1"/>
</dbReference>
<keyword evidence="2" id="KW-0238">DNA-binding</keyword>
<dbReference type="Gene3D" id="1.10.10.10">
    <property type="entry name" value="Winged helix-like DNA-binding domain superfamily/Winged helix DNA-binding domain"/>
    <property type="match status" value="1"/>
</dbReference>
<name>A0A2P8GWL7_9MICO</name>